<dbReference type="EMBL" id="FWWT01000005">
    <property type="protein sequence ID" value="SMB79499.1"/>
    <property type="molecule type" value="Genomic_DNA"/>
</dbReference>
<protein>
    <submittedName>
        <fullName evidence="5">DNA-binding transcriptional regulator, MarR family</fullName>
    </submittedName>
</protein>
<evidence type="ECO:0000256" key="2">
    <source>
        <dbReference type="ARBA" id="ARBA00023125"/>
    </source>
</evidence>
<dbReference type="InterPro" id="IPR023187">
    <property type="entry name" value="Tscrpt_reg_MarR-type_CS"/>
</dbReference>
<dbReference type="GO" id="GO:0003677">
    <property type="term" value="F:DNA binding"/>
    <property type="evidence" value="ECO:0007669"/>
    <property type="project" value="UniProtKB-KW"/>
</dbReference>
<dbReference type="InterPro" id="IPR036388">
    <property type="entry name" value="WH-like_DNA-bd_sf"/>
</dbReference>
<dbReference type="InterPro" id="IPR000835">
    <property type="entry name" value="HTH_MarR-typ"/>
</dbReference>
<keyword evidence="2 5" id="KW-0238">DNA-binding</keyword>
<feature type="domain" description="HTH marR-type" evidence="4">
    <location>
        <begin position="1"/>
        <end position="136"/>
    </location>
</feature>
<dbReference type="Pfam" id="PF01047">
    <property type="entry name" value="MarR"/>
    <property type="match status" value="1"/>
</dbReference>
<dbReference type="PROSITE" id="PS50995">
    <property type="entry name" value="HTH_MARR_2"/>
    <property type="match status" value="1"/>
</dbReference>
<organism evidence="5 6">
    <name type="scientific">Desulfonispora thiosulfatigenes DSM 11270</name>
    <dbReference type="NCBI Taxonomy" id="656914"/>
    <lineage>
        <taxon>Bacteria</taxon>
        <taxon>Bacillati</taxon>
        <taxon>Bacillota</taxon>
        <taxon>Clostridia</taxon>
        <taxon>Eubacteriales</taxon>
        <taxon>Peptococcaceae</taxon>
        <taxon>Desulfonispora</taxon>
    </lineage>
</organism>
<keyword evidence="6" id="KW-1185">Reference proteome</keyword>
<dbReference type="InterPro" id="IPR036390">
    <property type="entry name" value="WH_DNA-bd_sf"/>
</dbReference>
<evidence type="ECO:0000256" key="3">
    <source>
        <dbReference type="ARBA" id="ARBA00023163"/>
    </source>
</evidence>
<dbReference type="SMART" id="SM00347">
    <property type="entry name" value="HTH_MARR"/>
    <property type="match status" value="1"/>
</dbReference>
<dbReference type="RefSeq" id="WP_084051882.1">
    <property type="nucleotide sequence ID" value="NZ_FWWT01000005.1"/>
</dbReference>
<dbReference type="Proteomes" id="UP000192731">
    <property type="component" value="Unassembled WGS sequence"/>
</dbReference>
<evidence type="ECO:0000313" key="5">
    <source>
        <dbReference type="EMBL" id="SMB79499.1"/>
    </source>
</evidence>
<accession>A0A1W1UEM6</accession>
<reference evidence="5 6" key="1">
    <citation type="submission" date="2017-04" db="EMBL/GenBank/DDBJ databases">
        <authorList>
            <person name="Afonso C.L."/>
            <person name="Miller P.J."/>
            <person name="Scott M.A."/>
            <person name="Spackman E."/>
            <person name="Goraichik I."/>
            <person name="Dimitrov K.M."/>
            <person name="Suarez D.L."/>
            <person name="Swayne D.E."/>
        </authorList>
    </citation>
    <scope>NUCLEOTIDE SEQUENCE [LARGE SCALE GENOMIC DNA]</scope>
    <source>
        <strain evidence="5 6">DSM 11270</strain>
    </source>
</reference>
<dbReference type="SUPFAM" id="SSF46785">
    <property type="entry name" value="Winged helix' DNA-binding domain"/>
    <property type="match status" value="1"/>
</dbReference>
<keyword evidence="3" id="KW-0804">Transcription</keyword>
<gene>
    <name evidence="5" type="ORF">SAMN00017405_0767</name>
</gene>
<keyword evidence="1" id="KW-0805">Transcription regulation</keyword>
<dbReference type="PANTHER" id="PTHR42756:SF1">
    <property type="entry name" value="TRANSCRIPTIONAL REPRESSOR OF EMRAB OPERON"/>
    <property type="match status" value="1"/>
</dbReference>
<dbReference type="GO" id="GO:0003700">
    <property type="term" value="F:DNA-binding transcription factor activity"/>
    <property type="evidence" value="ECO:0007669"/>
    <property type="project" value="InterPro"/>
</dbReference>
<dbReference type="PANTHER" id="PTHR42756">
    <property type="entry name" value="TRANSCRIPTIONAL REGULATOR, MARR"/>
    <property type="match status" value="1"/>
</dbReference>
<sequence length="143" mass="16419">MDNENSIGRWVSILYRLGQSYLDRKLKEIDLSCGQFPFLMLLFKKDGVSQDSLAKSLCIDKGTTARAVKKLEASGYVKRVECFEDKRINKVILTQKANEIEPQIELIISQWTELLTKDFELEEKEIALKLLKRMAGNVLDCNC</sequence>
<dbReference type="STRING" id="656914.SAMN00017405_0767"/>
<evidence type="ECO:0000259" key="4">
    <source>
        <dbReference type="PROSITE" id="PS50995"/>
    </source>
</evidence>
<dbReference type="AlphaFoldDB" id="A0A1W1UEM6"/>
<dbReference type="PRINTS" id="PR00598">
    <property type="entry name" value="HTHMARR"/>
</dbReference>
<dbReference type="OrthoDB" id="6462103at2"/>
<dbReference type="PROSITE" id="PS01117">
    <property type="entry name" value="HTH_MARR_1"/>
    <property type="match status" value="1"/>
</dbReference>
<evidence type="ECO:0000256" key="1">
    <source>
        <dbReference type="ARBA" id="ARBA00023015"/>
    </source>
</evidence>
<evidence type="ECO:0000313" key="6">
    <source>
        <dbReference type="Proteomes" id="UP000192731"/>
    </source>
</evidence>
<dbReference type="Gene3D" id="1.10.10.10">
    <property type="entry name" value="Winged helix-like DNA-binding domain superfamily/Winged helix DNA-binding domain"/>
    <property type="match status" value="1"/>
</dbReference>
<name>A0A1W1UEM6_DESTI</name>
<proteinExistence type="predicted"/>